<dbReference type="AlphaFoldDB" id="A0A081NMJ7"/>
<evidence type="ECO:0000313" key="1">
    <source>
        <dbReference type="EMBL" id="KEQ19670.1"/>
    </source>
</evidence>
<name>A0A081NMJ7_9GAMM</name>
<reference evidence="1 2" key="1">
    <citation type="submission" date="2014-06" db="EMBL/GenBank/DDBJ databases">
        <title>Whole Genome Sequences of Three Symbiotic Endozoicomonas Bacteria.</title>
        <authorList>
            <person name="Neave M.J."/>
            <person name="Apprill A."/>
            <person name="Voolstra C.R."/>
        </authorList>
    </citation>
    <scope>NUCLEOTIDE SEQUENCE [LARGE SCALE GENOMIC DNA]</scope>
    <source>
        <strain evidence="1 2">DSM 25634</strain>
    </source>
</reference>
<proteinExistence type="predicted"/>
<dbReference type="EMBL" id="JOKH01000001">
    <property type="protein sequence ID" value="KEQ19670.1"/>
    <property type="molecule type" value="Genomic_DNA"/>
</dbReference>
<accession>A0A081NMJ7</accession>
<gene>
    <name evidence="1" type="ORF">GZ78_07245</name>
</gene>
<comment type="caution">
    <text evidence="1">The sequence shown here is derived from an EMBL/GenBank/DDBJ whole genome shotgun (WGS) entry which is preliminary data.</text>
</comment>
<protein>
    <submittedName>
        <fullName evidence="1">Uncharacterized protein</fullName>
    </submittedName>
</protein>
<sequence length="105" mass="12307">MMSFTRIIQIFFLTLLMSPALVRAEIIATIHEGSAAQKVMPELDLQETREKMQVIKKQLNKLEKREPRKKDIISSVTIEELIGHLDFVEYTEKLKTLRFDLAFRD</sequence>
<dbReference type="RefSeq" id="WP_034833639.1">
    <property type="nucleotide sequence ID" value="NZ_JOKH01000001.1"/>
</dbReference>
<keyword evidence="2" id="KW-1185">Reference proteome</keyword>
<dbReference type="Proteomes" id="UP000028073">
    <property type="component" value="Unassembled WGS sequence"/>
</dbReference>
<dbReference type="OrthoDB" id="9867959at2"/>
<evidence type="ECO:0000313" key="2">
    <source>
        <dbReference type="Proteomes" id="UP000028073"/>
    </source>
</evidence>
<organism evidence="1 2">
    <name type="scientific">Endozoicomonas numazuensis</name>
    <dbReference type="NCBI Taxonomy" id="1137799"/>
    <lineage>
        <taxon>Bacteria</taxon>
        <taxon>Pseudomonadati</taxon>
        <taxon>Pseudomonadota</taxon>
        <taxon>Gammaproteobacteria</taxon>
        <taxon>Oceanospirillales</taxon>
        <taxon>Endozoicomonadaceae</taxon>
        <taxon>Endozoicomonas</taxon>
    </lineage>
</organism>